<dbReference type="InParanoid" id="A0A3N4LH02"/>
<dbReference type="STRING" id="1392247.A0A3N4LH02"/>
<evidence type="ECO:0000259" key="7">
    <source>
        <dbReference type="Pfam" id="PF09430"/>
    </source>
</evidence>
<comment type="subcellular location">
    <subcellularLocation>
        <location evidence="1">Membrane</location>
        <topology evidence="1">Single-pass membrane protein</topology>
    </subcellularLocation>
</comment>
<proteinExistence type="predicted"/>
<dbReference type="PANTHER" id="PTHR13605:SF4">
    <property type="entry name" value="ER MEMBRANE PROTEIN COMPLEX SUBUNIT 7"/>
    <property type="match status" value="1"/>
</dbReference>
<feature type="signal peptide" evidence="6">
    <location>
        <begin position="1"/>
        <end position="15"/>
    </location>
</feature>
<dbReference type="AlphaFoldDB" id="A0A3N4LH02"/>
<dbReference type="OrthoDB" id="27095at2759"/>
<accession>A0A3N4LH02</accession>
<evidence type="ECO:0000256" key="6">
    <source>
        <dbReference type="SAM" id="SignalP"/>
    </source>
</evidence>
<feature type="chain" id="PRO_5018231191" description="ER membrane protein complex subunit 7 beta-sandwich domain-containing protein" evidence="6">
    <location>
        <begin position="16"/>
        <end position="215"/>
    </location>
</feature>
<sequence length="215" mass="22703">MKFLLASLLASVASAFTVTGTFAPSPHLPNPALLPPTTSLTLTTSGTTARTLISTSNGFTFHNISAGSYLLDVACPSHHFAPLRVDVAGNGDVSVHTTFRGNEWSNLGEARPYPVMLHAIKTADYYVVREGFNPTKLLANPMILVAIVSLVAIVGLPKLVDKMDPELKAEFEESQKKVGAAQANPLGGFDVASFLAGTSKPATPEVKQSGKGRKN</sequence>
<dbReference type="InterPro" id="IPR019008">
    <property type="entry name" value="Beta_sandwich_EMC7"/>
</dbReference>
<protein>
    <recommendedName>
        <fullName evidence="7">ER membrane protein complex subunit 7 beta-sandwich domain-containing protein</fullName>
    </recommendedName>
</protein>
<name>A0A3N4LH02_9PEZI</name>
<evidence type="ECO:0000313" key="8">
    <source>
        <dbReference type="EMBL" id="RPB17235.1"/>
    </source>
</evidence>
<evidence type="ECO:0000313" key="9">
    <source>
        <dbReference type="Proteomes" id="UP000277580"/>
    </source>
</evidence>
<reference evidence="8 9" key="1">
    <citation type="journal article" date="2018" name="Nat. Ecol. Evol.">
        <title>Pezizomycetes genomes reveal the molecular basis of ectomycorrhizal truffle lifestyle.</title>
        <authorList>
            <person name="Murat C."/>
            <person name="Payen T."/>
            <person name="Noel B."/>
            <person name="Kuo A."/>
            <person name="Morin E."/>
            <person name="Chen J."/>
            <person name="Kohler A."/>
            <person name="Krizsan K."/>
            <person name="Balestrini R."/>
            <person name="Da Silva C."/>
            <person name="Montanini B."/>
            <person name="Hainaut M."/>
            <person name="Levati E."/>
            <person name="Barry K.W."/>
            <person name="Belfiori B."/>
            <person name="Cichocki N."/>
            <person name="Clum A."/>
            <person name="Dockter R.B."/>
            <person name="Fauchery L."/>
            <person name="Guy J."/>
            <person name="Iotti M."/>
            <person name="Le Tacon F."/>
            <person name="Lindquist E.A."/>
            <person name="Lipzen A."/>
            <person name="Malagnac F."/>
            <person name="Mello A."/>
            <person name="Molinier V."/>
            <person name="Miyauchi S."/>
            <person name="Poulain J."/>
            <person name="Riccioni C."/>
            <person name="Rubini A."/>
            <person name="Sitrit Y."/>
            <person name="Splivallo R."/>
            <person name="Traeger S."/>
            <person name="Wang M."/>
            <person name="Zifcakova L."/>
            <person name="Wipf D."/>
            <person name="Zambonelli A."/>
            <person name="Paolocci F."/>
            <person name="Nowrousian M."/>
            <person name="Ottonello S."/>
            <person name="Baldrian P."/>
            <person name="Spatafora J.W."/>
            <person name="Henrissat B."/>
            <person name="Nagy L.G."/>
            <person name="Aury J.M."/>
            <person name="Wincker P."/>
            <person name="Grigoriev I.V."/>
            <person name="Bonfante P."/>
            <person name="Martin F.M."/>
        </authorList>
    </citation>
    <scope>NUCLEOTIDE SEQUENCE [LARGE SCALE GENOMIC DNA]</scope>
    <source>
        <strain evidence="8 9">CCBAS932</strain>
    </source>
</reference>
<dbReference type="Proteomes" id="UP000277580">
    <property type="component" value="Unassembled WGS sequence"/>
</dbReference>
<gene>
    <name evidence="8" type="ORF">P167DRAFT_498874</name>
</gene>
<keyword evidence="5" id="KW-0472">Membrane</keyword>
<dbReference type="InterPro" id="IPR039163">
    <property type="entry name" value="EMC7"/>
</dbReference>
<evidence type="ECO:0000256" key="2">
    <source>
        <dbReference type="ARBA" id="ARBA00022692"/>
    </source>
</evidence>
<dbReference type="GO" id="GO:0072546">
    <property type="term" value="C:EMC complex"/>
    <property type="evidence" value="ECO:0007669"/>
    <property type="project" value="TreeGrafter"/>
</dbReference>
<keyword evidence="3 6" id="KW-0732">Signal</keyword>
<dbReference type="EMBL" id="ML119106">
    <property type="protein sequence ID" value="RPB17235.1"/>
    <property type="molecule type" value="Genomic_DNA"/>
</dbReference>
<dbReference type="Pfam" id="PF09430">
    <property type="entry name" value="EMC7_beta-sandw"/>
    <property type="match status" value="1"/>
</dbReference>
<dbReference type="PANTHER" id="PTHR13605">
    <property type="entry name" value="ER MEMBRANE PROTEIN COMPLEX SUBUNIT 7"/>
    <property type="match status" value="1"/>
</dbReference>
<keyword evidence="2" id="KW-0812">Transmembrane</keyword>
<evidence type="ECO:0000256" key="5">
    <source>
        <dbReference type="ARBA" id="ARBA00023136"/>
    </source>
</evidence>
<keyword evidence="9" id="KW-1185">Reference proteome</keyword>
<evidence type="ECO:0000256" key="1">
    <source>
        <dbReference type="ARBA" id="ARBA00004167"/>
    </source>
</evidence>
<feature type="domain" description="ER membrane protein complex subunit 7 beta-sandwich" evidence="7">
    <location>
        <begin position="30"/>
        <end position="145"/>
    </location>
</feature>
<keyword evidence="4" id="KW-1133">Transmembrane helix</keyword>
<evidence type="ECO:0000256" key="3">
    <source>
        <dbReference type="ARBA" id="ARBA00022729"/>
    </source>
</evidence>
<organism evidence="8 9">
    <name type="scientific">Morchella conica CCBAS932</name>
    <dbReference type="NCBI Taxonomy" id="1392247"/>
    <lineage>
        <taxon>Eukaryota</taxon>
        <taxon>Fungi</taxon>
        <taxon>Dikarya</taxon>
        <taxon>Ascomycota</taxon>
        <taxon>Pezizomycotina</taxon>
        <taxon>Pezizomycetes</taxon>
        <taxon>Pezizales</taxon>
        <taxon>Morchellaceae</taxon>
        <taxon>Morchella</taxon>
    </lineage>
</organism>
<evidence type="ECO:0000256" key="4">
    <source>
        <dbReference type="ARBA" id="ARBA00022989"/>
    </source>
</evidence>